<keyword evidence="2" id="KW-0472">Membrane</keyword>
<accession>A0A8H6BWM5</accession>
<proteinExistence type="inferred from homology"/>
<evidence type="ECO:0000256" key="2">
    <source>
        <dbReference type="SAM" id="Phobius"/>
    </source>
</evidence>
<feature type="transmembrane region" description="Helical" evidence="2">
    <location>
        <begin position="6"/>
        <end position="31"/>
    </location>
</feature>
<name>A0A8H6BWM5_CANAX</name>
<comment type="caution">
    <text evidence="3">The sequence shown here is derived from an EMBL/GenBank/DDBJ whole genome shotgun (WGS) entry which is preliminary data.</text>
</comment>
<evidence type="ECO:0000313" key="3">
    <source>
        <dbReference type="EMBL" id="KAF6065138.1"/>
    </source>
</evidence>
<dbReference type="PANTHER" id="PTHR12475:SF4">
    <property type="entry name" value="PROTEIN THEM6"/>
    <property type="match status" value="1"/>
</dbReference>
<comment type="similarity">
    <text evidence="1">Belongs to the lcsJ thioesterase family.</text>
</comment>
<dbReference type="EMBL" id="JABWAD010000059">
    <property type="protein sequence ID" value="KAF6065138.1"/>
    <property type="molecule type" value="Genomic_DNA"/>
</dbReference>
<reference evidence="3 4" key="1">
    <citation type="submission" date="2020-03" db="EMBL/GenBank/DDBJ databases">
        <title>FDA dAtabase for Regulatory Grade micrObial Sequences (FDA-ARGOS): Supporting development and validation of Infectious Disease Dx tests.</title>
        <authorList>
            <person name="Campos J."/>
            <person name="Goldberg B."/>
            <person name="Tallon L."/>
            <person name="Sadzewicz L."/>
            <person name="Vavikolanu K."/>
            <person name="Mehta A."/>
            <person name="Aluvathingal J."/>
            <person name="Nadendla S."/>
            <person name="Nandy P."/>
            <person name="Geyer C."/>
            <person name="Yan Y."/>
            <person name="Sichtig H."/>
        </authorList>
    </citation>
    <scope>NUCLEOTIDE SEQUENCE [LARGE SCALE GENOMIC DNA]</scope>
    <source>
        <strain evidence="3 4">FDAARGOS_656</strain>
    </source>
</reference>
<gene>
    <name evidence="3" type="ORF">FOB64_004908</name>
</gene>
<sequence>MFTKTLKYIILAFLISTHKTLPFAYVIRFYYQAFRGFFAHRFHYNATKKNSFGYDSPKDLFTWVTLNSYVTPLEIDMYMHKSNSTYFLDLDIARTKLLTRLFQTYWWSCYDNENGKFKKSHTLANVPYVPVGTVQCQFKRELKPFEKYKISSRILAWDRKWLFVISKFVTAENKVNAIAITKYVFKVGRLTIAPEEYLRHCNFLNEENERINEKNFQLVKYLVDTEDIEKIAEAVT</sequence>
<dbReference type="CDD" id="cd00586">
    <property type="entry name" value="4HBT"/>
    <property type="match status" value="1"/>
</dbReference>
<dbReference type="Proteomes" id="UP000536275">
    <property type="component" value="Unassembled WGS sequence"/>
</dbReference>
<dbReference type="PANTHER" id="PTHR12475">
    <property type="match status" value="1"/>
</dbReference>
<dbReference type="Gene3D" id="3.10.129.10">
    <property type="entry name" value="Hotdog Thioesterase"/>
    <property type="match status" value="1"/>
</dbReference>
<keyword evidence="2" id="KW-0812">Transmembrane</keyword>
<dbReference type="InterPro" id="IPR029069">
    <property type="entry name" value="HotDog_dom_sf"/>
</dbReference>
<dbReference type="Pfam" id="PF13279">
    <property type="entry name" value="4HBT_2"/>
    <property type="match status" value="1"/>
</dbReference>
<evidence type="ECO:0000313" key="4">
    <source>
        <dbReference type="Proteomes" id="UP000536275"/>
    </source>
</evidence>
<dbReference type="InterPro" id="IPR051490">
    <property type="entry name" value="THEM6_lcsJ_thioesterase"/>
</dbReference>
<dbReference type="SUPFAM" id="SSF54637">
    <property type="entry name" value="Thioesterase/thiol ester dehydrase-isomerase"/>
    <property type="match status" value="1"/>
</dbReference>
<keyword evidence="2" id="KW-1133">Transmembrane helix</keyword>
<dbReference type="SMR" id="A0A8H6BWM5"/>
<organism evidence="3 4">
    <name type="scientific">Candida albicans</name>
    <name type="common">Yeast</name>
    <dbReference type="NCBI Taxonomy" id="5476"/>
    <lineage>
        <taxon>Eukaryota</taxon>
        <taxon>Fungi</taxon>
        <taxon>Dikarya</taxon>
        <taxon>Ascomycota</taxon>
        <taxon>Saccharomycotina</taxon>
        <taxon>Pichiomycetes</taxon>
        <taxon>Debaryomycetaceae</taxon>
        <taxon>Candida/Lodderomyces clade</taxon>
        <taxon>Candida</taxon>
    </lineage>
</organism>
<evidence type="ECO:0000256" key="1">
    <source>
        <dbReference type="ARBA" id="ARBA00038476"/>
    </source>
</evidence>
<dbReference type="OMA" id="FECDFYL"/>
<dbReference type="AlphaFoldDB" id="A0A8H6BWM5"/>
<protein>
    <submittedName>
        <fullName evidence="3">Thioesterase-like family protein</fullName>
    </submittedName>
</protein>